<dbReference type="PRINTS" id="PR00081">
    <property type="entry name" value="GDHRDH"/>
</dbReference>
<dbReference type="AlphaFoldDB" id="A0A0R1W7N8"/>
<dbReference type="PATRIC" id="fig|1423807.3.peg.652"/>
<keyword evidence="2" id="KW-0560">Oxidoreductase</keyword>
<dbReference type="STRING" id="1423807.FD16_GL000644"/>
<dbReference type="Gene3D" id="3.40.50.720">
    <property type="entry name" value="NAD(P)-binding Rossmann-like Domain"/>
    <property type="match status" value="1"/>
</dbReference>
<evidence type="ECO:0000313" key="5">
    <source>
        <dbReference type="Proteomes" id="UP000051820"/>
    </source>
</evidence>
<dbReference type="EMBL" id="AZGF01000017">
    <property type="protein sequence ID" value="KRM11641.1"/>
    <property type="molecule type" value="Genomic_DNA"/>
</dbReference>
<comment type="similarity">
    <text evidence="1 3">Belongs to the short-chain dehydrogenases/reductases (SDR) family.</text>
</comment>
<dbReference type="Proteomes" id="UP000051820">
    <property type="component" value="Unassembled WGS sequence"/>
</dbReference>
<dbReference type="eggNOG" id="COG4221">
    <property type="taxonomic scope" value="Bacteria"/>
</dbReference>
<dbReference type="SUPFAM" id="SSF51735">
    <property type="entry name" value="NAD(P)-binding Rossmann-fold domains"/>
    <property type="match status" value="1"/>
</dbReference>
<dbReference type="PANTHER" id="PTHR43976:SF16">
    <property type="entry name" value="SHORT-CHAIN DEHYDROGENASE_REDUCTASE FAMILY PROTEIN"/>
    <property type="match status" value="1"/>
</dbReference>
<comment type="caution">
    <text evidence="4">The sequence shown here is derived from an EMBL/GenBank/DDBJ whole genome shotgun (WGS) entry which is preliminary data.</text>
</comment>
<protein>
    <submittedName>
        <fullName evidence="4">Short-chain dehydrogenase</fullName>
    </submittedName>
</protein>
<dbReference type="InterPro" id="IPR036291">
    <property type="entry name" value="NAD(P)-bd_dom_sf"/>
</dbReference>
<gene>
    <name evidence="4" type="ORF">FD16_GL000644</name>
</gene>
<dbReference type="InterPro" id="IPR002347">
    <property type="entry name" value="SDR_fam"/>
</dbReference>
<organism evidence="4 5">
    <name type="scientific">Paucilactobacillus suebicus DSM 5007 = KCTC 3549</name>
    <dbReference type="NCBI Taxonomy" id="1423807"/>
    <lineage>
        <taxon>Bacteria</taxon>
        <taxon>Bacillati</taxon>
        <taxon>Bacillota</taxon>
        <taxon>Bacilli</taxon>
        <taxon>Lactobacillales</taxon>
        <taxon>Lactobacillaceae</taxon>
        <taxon>Paucilactobacillus</taxon>
    </lineage>
</organism>
<dbReference type="GO" id="GO:0016491">
    <property type="term" value="F:oxidoreductase activity"/>
    <property type="evidence" value="ECO:0007669"/>
    <property type="project" value="UniProtKB-KW"/>
</dbReference>
<dbReference type="NCBIfam" id="NF004824">
    <property type="entry name" value="PRK06180.1"/>
    <property type="match status" value="1"/>
</dbReference>
<dbReference type="PRINTS" id="PR00080">
    <property type="entry name" value="SDRFAMILY"/>
</dbReference>
<dbReference type="InterPro" id="IPR051911">
    <property type="entry name" value="SDR_oxidoreductase"/>
</dbReference>
<sequence length="313" mass="34875">MFTFFEFKFFCEQLQLSVKIVVKYEKDVIHLAEPKVWLITGTSTGFGRQLVEALQQTDAKIAATARNVEKIANWKDNDNILPLTLDVTNQSQIDEAIKATLAKFGRIDVLVNNAGWGYFGSVEEGEIDVAHQLMDTNFWGLVNVTRAVLPTMRKQKSGNIINISSVAGILSGAGLGFYNATKHAVEGLTKALYQEVEPLGIHVTNIEPGPFRTDWAGRSHRSAPANIADYDDTAHQTVDKVEGFSGTQDGSPELLAQAIIKISNSPKPPLHFLAGTNAFERAHDELEQEEIEFDTWEEDSTHLYYGDEQYWNL</sequence>
<keyword evidence="5" id="KW-1185">Reference proteome</keyword>
<evidence type="ECO:0000256" key="3">
    <source>
        <dbReference type="RuleBase" id="RU000363"/>
    </source>
</evidence>
<dbReference type="PANTHER" id="PTHR43976">
    <property type="entry name" value="SHORT CHAIN DEHYDROGENASE"/>
    <property type="match status" value="1"/>
</dbReference>
<evidence type="ECO:0000256" key="2">
    <source>
        <dbReference type="ARBA" id="ARBA00023002"/>
    </source>
</evidence>
<name>A0A0R1W7N8_9LACO</name>
<accession>A0A0R1W7N8</accession>
<evidence type="ECO:0000313" key="4">
    <source>
        <dbReference type="EMBL" id="KRM11641.1"/>
    </source>
</evidence>
<dbReference type="Pfam" id="PF00106">
    <property type="entry name" value="adh_short"/>
    <property type="match status" value="1"/>
</dbReference>
<proteinExistence type="inferred from homology"/>
<reference evidence="4 5" key="1">
    <citation type="journal article" date="2015" name="Genome Announc.">
        <title>Expanding the biotechnology potential of lactobacilli through comparative genomics of 213 strains and associated genera.</title>
        <authorList>
            <person name="Sun Z."/>
            <person name="Harris H.M."/>
            <person name="McCann A."/>
            <person name="Guo C."/>
            <person name="Argimon S."/>
            <person name="Zhang W."/>
            <person name="Yang X."/>
            <person name="Jeffery I.B."/>
            <person name="Cooney J.C."/>
            <person name="Kagawa T.F."/>
            <person name="Liu W."/>
            <person name="Song Y."/>
            <person name="Salvetti E."/>
            <person name="Wrobel A."/>
            <person name="Rasinkangas P."/>
            <person name="Parkhill J."/>
            <person name="Rea M.C."/>
            <person name="O'Sullivan O."/>
            <person name="Ritari J."/>
            <person name="Douillard F.P."/>
            <person name="Paul Ross R."/>
            <person name="Yang R."/>
            <person name="Briner A.E."/>
            <person name="Felis G.E."/>
            <person name="de Vos W.M."/>
            <person name="Barrangou R."/>
            <person name="Klaenhammer T.R."/>
            <person name="Caufield P.W."/>
            <person name="Cui Y."/>
            <person name="Zhang H."/>
            <person name="O'Toole P.W."/>
        </authorList>
    </citation>
    <scope>NUCLEOTIDE SEQUENCE [LARGE SCALE GENOMIC DNA]</scope>
    <source>
        <strain evidence="4 5">DSM 5007</strain>
    </source>
</reference>
<dbReference type="CDD" id="cd05374">
    <property type="entry name" value="17beta-HSD-like_SDR_c"/>
    <property type="match status" value="1"/>
</dbReference>
<evidence type="ECO:0000256" key="1">
    <source>
        <dbReference type="ARBA" id="ARBA00006484"/>
    </source>
</evidence>